<sequence>MKKVILGLSALCMIAFTSCKEDAASKIKSENIAVAAERDANAGDFPVISFDKKEHDFGTIENGTPVETTFKYTNTGNSMLVVSNIKSTCGCTVPSNWTKEVAPGETGEFVVKFNGKGNGNKVTKSVTMTTNTEKGSEIVKISAFVEKDPNAPAAAKTTRATQPSTVNPLATDNAAAPRKYSTQPGHEGHNHD</sequence>
<feature type="compositionally biased region" description="Polar residues" evidence="1">
    <location>
        <begin position="158"/>
        <end position="170"/>
    </location>
</feature>
<gene>
    <name evidence="3" type="ORF">GCM10022292_05400</name>
</gene>
<dbReference type="PANTHER" id="PTHR37833:SF1">
    <property type="entry name" value="SIGNAL PEPTIDE PROTEIN"/>
    <property type="match status" value="1"/>
</dbReference>
<dbReference type="Gene3D" id="2.60.40.10">
    <property type="entry name" value="Immunoglobulins"/>
    <property type="match status" value="1"/>
</dbReference>
<feature type="signal peptide" evidence="2">
    <location>
        <begin position="1"/>
        <end position="23"/>
    </location>
</feature>
<organism evidence="3 4">
    <name type="scientific">Winogradskyella damuponensis</name>
    <dbReference type="NCBI Taxonomy" id="943939"/>
    <lineage>
        <taxon>Bacteria</taxon>
        <taxon>Pseudomonadati</taxon>
        <taxon>Bacteroidota</taxon>
        <taxon>Flavobacteriia</taxon>
        <taxon>Flavobacteriales</taxon>
        <taxon>Flavobacteriaceae</taxon>
        <taxon>Winogradskyella</taxon>
    </lineage>
</organism>
<dbReference type="PANTHER" id="PTHR37833">
    <property type="entry name" value="LIPOPROTEIN-RELATED"/>
    <property type="match status" value="1"/>
</dbReference>
<accession>A0ABP8CMI0</accession>
<keyword evidence="4" id="KW-1185">Reference proteome</keyword>
<protein>
    <submittedName>
        <fullName evidence="3">DUF1573 domain-containing protein</fullName>
    </submittedName>
</protein>
<dbReference type="InterPro" id="IPR011467">
    <property type="entry name" value="DUF1573"/>
</dbReference>
<feature type="region of interest" description="Disordered" evidence="1">
    <location>
        <begin position="150"/>
        <end position="192"/>
    </location>
</feature>
<dbReference type="EMBL" id="BAABCB010000005">
    <property type="protein sequence ID" value="GAA4240947.1"/>
    <property type="molecule type" value="Genomic_DNA"/>
</dbReference>
<evidence type="ECO:0000313" key="3">
    <source>
        <dbReference type="EMBL" id="GAA4240947.1"/>
    </source>
</evidence>
<dbReference type="PROSITE" id="PS51257">
    <property type="entry name" value="PROKAR_LIPOPROTEIN"/>
    <property type="match status" value="1"/>
</dbReference>
<name>A0ABP8CMI0_9FLAO</name>
<keyword evidence="2" id="KW-0732">Signal</keyword>
<dbReference type="Pfam" id="PF07610">
    <property type="entry name" value="DUF1573"/>
    <property type="match status" value="1"/>
</dbReference>
<evidence type="ECO:0000256" key="1">
    <source>
        <dbReference type="SAM" id="MobiDB-lite"/>
    </source>
</evidence>
<evidence type="ECO:0000313" key="4">
    <source>
        <dbReference type="Proteomes" id="UP001501682"/>
    </source>
</evidence>
<feature type="chain" id="PRO_5046260997" evidence="2">
    <location>
        <begin position="24"/>
        <end position="192"/>
    </location>
</feature>
<evidence type="ECO:0000256" key="2">
    <source>
        <dbReference type="SAM" id="SignalP"/>
    </source>
</evidence>
<reference evidence="4" key="1">
    <citation type="journal article" date="2019" name="Int. J. Syst. Evol. Microbiol.">
        <title>The Global Catalogue of Microorganisms (GCM) 10K type strain sequencing project: providing services to taxonomists for standard genome sequencing and annotation.</title>
        <authorList>
            <consortium name="The Broad Institute Genomics Platform"/>
            <consortium name="The Broad Institute Genome Sequencing Center for Infectious Disease"/>
            <person name="Wu L."/>
            <person name="Ma J."/>
        </authorList>
    </citation>
    <scope>NUCLEOTIDE SEQUENCE [LARGE SCALE GENOMIC DNA]</scope>
    <source>
        <strain evidence="4">JCM 17633</strain>
    </source>
</reference>
<dbReference type="RefSeq" id="WP_334469831.1">
    <property type="nucleotide sequence ID" value="NZ_BAABCB010000005.1"/>
</dbReference>
<comment type="caution">
    <text evidence="3">The sequence shown here is derived from an EMBL/GenBank/DDBJ whole genome shotgun (WGS) entry which is preliminary data.</text>
</comment>
<dbReference type="Proteomes" id="UP001501682">
    <property type="component" value="Unassembled WGS sequence"/>
</dbReference>
<proteinExistence type="predicted"/>
<dbReference type="InterPro" id="IPR013783">
    <property type="entry name" value="Ig-like_fold"/>
</dbReference>